<dbReference type="Proteomes" id="UP001189429">
    <property type="component" value="Unassembled WGS sequence"/>
</dbReference>
<dbReference type="EMBL" id="CAUYUJ010006133">
    <property type="protein sequence ID" value="CAK0816225.1"/>
    <property type="molecule type" value="Genomic_DNA"/>
</dbReference>
<evidence type="ECO:0000313" key="2">
    <source>
        <dbReference type="EMBL" id="CAK0816225.1"/>
    </source>
</evidence>
<name>A0ABN9RHU1_9DINO</name>
<evidence type="ECO:0000256" key="1">
    <source>
        <dbReference type="SAM" id="MobiDB-lite"/>
    </source>
</evidence>
<sequence>MLHARKDKQWFCPLRVLANCAKDCATHSDREVSHGPTRRLHCCKSGTRVPSGKGRGAILWESAYIGSTGYRCLRDLQRQQQLLAVVARVSRAGQRLGIVNMKGHELLRRQYSTTPAPILPTTPAPILHPPAPILHQQSSMPEVMLGGVARWCSTSCSQAAMYGYSREAQDSTFSFSYLLSHLPLHHPGRVCRVLLITCAVYLATVGSSMGYGWGVKHSDWNSLQHHLHGNGPQGKGKGKGKAGKGYDDTTRKLTFEEQIAQALPQAAKLHMQPILVQEDWETQVVAWQTLGPKDGVAIVPKDALPEVLRNVGYSANKPTVAVLIQDPDELGIRGYPRTYISCRVRVTTEGGETADTTVQRYLVQLGFGEQASMKGIGMEIAVTKQMVPMTAKFFLRLGWQEGQILAAFLIEHVGTYVERESVEDVQSRCNGTVTFQCHAMCVDALLRASGKDGAFFKKRDCEPLEPLWLSDQTPLREALRLYGLPAALGLAEKGKMDG</sequence>
<reference evidence="2" key="1">
    <citation type="submission" date="2023-10" db="EMBL/GenBank/DDBJ databases">
        <authorList>
            <person name="Chen Y."/>
            <person name="Shah S."/>
            <person name="Dougan E. K."/>
            <person name="Thang M."/>
            <person name="Chan C."/>
        </authorList>
    </citation>
    <scope>NUCLEOTIDE SEQUENCE [LARGE SCALE GENOMIC DNA]</scope>
</reference>
<gene>
    <name evidence="2" type="ORF">PCOR1329_LOCUS19256</name>
</gene>
<keyword evidence="3" id="KW-1185">Reference proteome</keyword>
<proteinExistence type="predicted"/>
<accession>A0ABN9RHU1</accession>
<organism evidence="2 3">
    <name type="scientific">Prorocentrum cordatum</name>
    <dbReference type="NCBI Taxonomy" id="2364126"/>
    <lineage>
        <taxon>Eukaryota</taxon>
        <taxon>Sar</taxon>
        <taxon>Alveolata</taxon>
        <taxon>Dinophyceae</taxon>
        <taxon>Prorocentrales</taxon>
        <taxon>Prorocentraceae</taxon>
        <taxon>Prorocentrum</taxon>
    </lineage>
</organism>
<feature type="region of interest" description="Disordered" evidence="1">
    <location>
        <begin position="224"/>
        <end position="245"/>
    </location>
</feature>
<protein>
    <submittedName>
        <fullName evidence="2">Uncharacterized protein</fullName>
    </submittedName>
</protein>
<evidence type="ECO:0000313" key="3">
    <source>
        <dbReference type="Proteomes" id="UP001189429"/>
    </source>
</evidence>
<comment type="caution">
    <text evidence="2">The sequence shown here is derived from an EMBL/GenBank/DDBJ whole genome shotgun (WGS) entry which is preliminary data.</text>
</comment>